<evidence type="ECO:0000256" key="2">
    <source>
        <dbReference type="SAM" id="Phobius"/>
    </source>
</evidence>
<dbReference type="Proteomes" id="UP000184111">
    <property type="component" value="Unassembled WGS sequence"/>
</dbReference>
<dbReference type="OrthoDB" id="10017482at2"/>
<evidence type="ECO:0000313" key="4">
    <source>
        <dbReference type="EMBL" id="SHN21458.1"/>
    </source>
</evidence>
<feature type="transmembrane region" description="Helical" evidence="2">
    <location>
        <begin position="415"/>
        <end position="434"/>
    </location>
</feature>
<organism evidence="4 5">
    <name type="scientific">Actinacidiphila paucisporea</name>
    <dbReference type="NCBI Taxonomy" id="310782"/>
    <lineage>
        <taxon>Bacteria</taxon>
        <taxon>Bacillati</taxon>
        <taxon>Actinomycetota</taxon>
        <taxon>Actinomycetes</taxon>
        <taxon>Kitasatosporales</taxon>
        <taxon>Streptomycetaceae</taxon>
        <taxon>Actinacidiphila</taxon>
    </lineage>
</organism>
<name>A0A1M7PVC2_9ACTN</name>
<evidence type="ECO:0000256" key="1">
    <source>
        <dbReference type="SAM" id="MobiDB-lite"/>
    </source>
</evidence>
<dbReference type="RefSeq" id="WP_073501938.1">
    <property type="nucleotide sequence ID" value="NZ_FRBI01000026.1"/>
</dbReference>
<feature type="transmembrane region" description="Helical" evidence="2">
    <location>
        <begin position="91"/>
        <end position="112"/>
    </location>
</feature>
<evidence type="ECO:0000313" key="5">
    <source>
        <dbReference type="Proteomes" id="UP000184111"/>
    </source>
</evidence>
<sequence length="565" mass="57233">MSFCPACGNPVSDTSARFCPKCGRELPGPPPSAPPAPVHAAPPAPPAYMPTATYPGAGPAYPPPPPPPAPGTPSPAAQFAHRVFTGRWDGAVLAAVVPALVLLVVAGGLGAWSQHALRGSAVGWFKRSRIALALIVQGLGGHLSTHQKGLDLGGSDSLCAGSSEDSSGDYGSGDSGDFAGSDGSSDFGPMCDSASMSGSAAIVPLTFTVLWLLTLVLVLRSMRGRYAGPEAAVRVALLSSAAATVLSFVAQGSLEGVAIHTGPFRVMLWSFLLSLVTALVVLDGPALRRRSGAAWRVVGTAGIALLATVLFASAVVLVVALGNVDNGVTGDDLVILGAVLPNLGLSALALGWGAPFRIRTGAGGSDHFDRHFGLSQLSHFWNGWATVLALLGGALCALVVGLLATGRTRGRGEQFAVAGVLTAMLAALVVIGGAKSGGSNTLTGAGDGLVSAQTSLGSVVPETLFFALLWSLGGVLAAPYVRRALGMAPPPAGQAGSSPYAPPPFPYAPPQPQPQPQPQAPPTPQPPHTQQAPQPSEVHDLGIVQPPRLSGDDSTRRDEGGGRHR</sequence>
<dbReference type="Pfam" id="PF13240">
    <property type="entry name" value="Zn_Ribbon_1"/>
    <property type="match status" value="1"/>
</dbReference>
<feature type="transmembrane region" description="Helical" evidence="2">
    <location>
        <begin position="199"/>
        <end position="219"/>
    </location>
</feature>
<dbReference type="EMBL" id="FRBI01000026">
    <property type="protein sequence ID" value="SHN21458.1"/>
    <property type="molecule type" value="Genomic_DNA"/>
</dbReference>
<feature type="region of interest" description="Disordered" evidence="1">
    <location>
        <begin position="490"/>
        <end position="565"/>
    </location>
</feature>
<feature type="domain" description="Zinc-ribbon" evidence="3">
    <location>
        <begin position="3"/>
        <end position="26"/>
    </location>
</feature>
<proteinExistence type="predicted"/>
<reference evidence="4 5" key="1">
    <citation type="submission" date="2016-11" db="EMBL/GenBank/DDBJ databases">
        <authorList>
            <person name="Jaros S."/>
            <person name="Januszkiewicz K."/>
            <person name="Wedrychowicz H."/>
        </authorList>
    </citation>
    <scope>NUCLEOTIDE SEQUENCE [LARGE SCALE GENOMIC DNA]</scope>
    <source>
        <strain evidence="4 5">CGMCC 4.2025</strain>
    </source>
</reference>
<keyword evidence="2" id="KW-0472">Membrane</keyword>
<feature type="transmembrane region" description="Helical" evidence="2">
    <location>
        <begin position="231"/>
        <end position="250"/>
    </location>
</feature>
<feature type="transmembrane region" description="Helical" evidence="2">
    <location>
        <begin position="262"/>
        <end position="282"/>
    </location>
</feature>
<protein>
    <submittedName>
        <fullName evidence="4">Zinc-ribbon domain-containing protein</fullName>
    </submittedName>
</protein>
<keyword evidence="2" id="KW-1133">Transmembrane helix</keyword>
<feature type="transmembrane region" description="Helical" evidence="2">
    <location>
        <begin position="294"/>
        <end position="321"/>
    </location>
</feature>
<feature type="compositionally biased region" description="Basic and acidic residues" evidence="1">
    <location>
        <begin position="550"/>
        <end position="565"/>
    </location>
</feature>
<dbReference type="InterPro" id="IPR026870">
    <property type="entry name" value="Zinc_ribbon_dom"/>
</dbReference>
<feature type="transmembrane region" description="Helical" evidence="2">
    <location>
        <begin position="381"/>
        <end position="403"/>
    </location>
</feature>
<keyword evidence="2" id="KW-0812">Transmembrane</keyword>
<dbReference type="AlphaFoldDB" id="A0A1M7PVC2"/>
<accession>A0A1M7PVC2</accession>
<evidence type="ECO:0000259" key="3">
    <source>
        <dbReference type="Pfam" id="PF13240"/>
    </source>
</evidence>
<feature type="compositionally biased region" description="Pro residues" evidence="1">
    <location>
        <begin position="500"/>
        <end position="527"/>
    </location>
</feature>
<gene>
    <name evidence="4" type="ORF">SAMN05216499_12633</name>
</gene>
<feature type="transmembrane region" description="Helical" evidence="2">
    <location>
        <begin position="463"/>
        <end position="481"/>
    </location>
</feature>
<keyword evidence="5" id="KW-1185">Reference proteome</keyword>
<dbReference type="STRING" id="310782.SAMN05216499_12633"/>